<dbReference type="STRING" id="1802620.A3D91_04540"/>
<feature type="domain" description="SET" evidence="1">
    <location>
        <begin position="4"/>
        <end position="115"/>
    </location>
</feature>
<dbReference type="Proteomes" id="UP000178127">
    <property type="component" value="Unassembled WGS sequence"/>
</dbReference>
<protein>
    <recommendedName>
        <fullName evidence="1">SET domain-containing protein</fullName>
    </recommendedName>
</protein>
<dbReference type="EMBL" id="MEVD01000013">
    <property type="protein sequence ID" value="OGC53676.1"/>
    <property type="molecule type" value="Genomic_DNA"/>
</dbReference>
<dbReference type="PROSITE" id="PS50280">
    <property type="entry name" value="SET"/>
    <property type="match status" value="1"/>
</dbReference>
<gene>
    <name evidence="2" type="ORF">A3D91_04540</name>
</gene>
<name>A0A1F4V8Z9_UNCKA</name>
<dbReference type="SUPFAM" id="SSF82199">
    <property type="entry name" value="SET domain"/>
    <property type="match status" value="1"/>
</dbReference>
<evidence type="ECO:0000259" key="1">
    <source>
        <dbReference type="PROSITE" id="PS50280"/>
    </source>
</evidence>
<comment type="caution">
    <text evidence="2">The sequence shown here is derived from an EMBL/GenBank/DDBJ whole genome shotgun (WGS) entry which is preliminary data.</text>
</comment>
<dbReference type="Gene3D" id="2.170.270.10">
    <property type="entry name" value="SET domain"/>
    <property type="match status" value="1"/>
</dbReference>
<proteinExistence type="predicted"/>
<dbReference type="Pfam" id="PF00856">
    <property type="entry name" value="SET"/>
    <property type="match status" value="1"/>
</dbReference>
<organism evidence="2 3">
    <name type="scientific">candidate division WWE3 bacterium RIFCSPHIGHO2_02_FULL_38_14</name>
    <dbReference type="NCBI Taxonomy" id="1802620"/>
    <lineage>
        <taxon>Bacteria</taxon>
        <taxon>Katanobacteria</taxon>
    </lineage>
</organism>
<dbReference type="InterPro" id="IPR001214">
    <property type="entry name" value="SET_dom"/>
</dbReference>
<dbReference type="CDD" id="cd08161">
    <property type="entry name" value="SET"/>
    <property type="match status" value="1"/>
</dbReference>
<evidence type="ECO:0000313" key="3">
    <source>
        <dbReference type="Proteomes" id="UP000178127"/>
    </source>
</evidence>
<accession>A0A1F4V8Z9</accession>
<evidence type="ECO:0000313" key="2">
    <source>
        <dbReference type="EMBL" id="OGC53676.1"/>
    </source>
</evidence>
<dbReference type="SMART" id="SM00317">
    <property type="entry name" value="SET"/>
    <property type="match status" value="1"/>
</dbReference>
<dbReference type="InterPro" id="IPR046341">
    <property type="entry name" value="SET_dom_sf"/>
</dbReference>
<dbReference type="AlphaFoldDB" id="A0A1F4V8Z9"/>
<sequence length="136" mass="15421">MLLVKNHVSPSKIQGLGLFADEHISKGTIIWKFEPGYDVVITPEKFKSLPKTTQDYLLIYTYINDGDYILCSDNGRYMNHSDTPNTIGVESEDGMGVTKALRDINPGEEITGDYSEFDDDMEYKKEKQSKTGKWIS</sequence>
<reference evidence="2 3" key="1">
    <citation type="journal article" date="2016" name="Nat. Commun.">
        <title>Thousands of microbial genomes shed light on interconnected biogeochemical processes in an aquifer system.</title>
        <authorList>
            <person name="Anantharaman K."/>
            <person name="Brown C.T."/>
            <person name="Hug L.A."/>
            <person name="Sharon I."/>
            <person name="Castelle C.J."/>
            <person name="Probst A.J."/>
            <person name="Thomas B.C."/>
            <person name="Singh A."/>
            <person name="Wilkins M.J."/>
            <person name="Karaoz U."/>
            <person name="Brodie E.L."/>
            <person name="Williams K.H."/>
            <person name="Hubbard S.S."/>
            <person name="Banfield J.F."/>
        </authorList>
    </citation>
    <scope>NUCLEOTIDE SEQUENCE [LARGE SCALE GENOMIC DNA]</scope>
</reference>